<dbReference type="RefSeq" id="WP_058355775.1">
    <property type="nucleotide sequence ID" value="NZ_CABKVG010000008.1"/>
</dbReference>
<keyword evidence="11" id="KW-0585">Phenylalanine catabolism</keyword>
<evidence type="ECO:0000256" key="2">
    <source>
        <dbReference type="ARBA" id="ARBA00001954"/>
    </source>
</evidence>
<evidence type="ECO:0000256" key="12">
    <source>
        <dbReference type="ARBA" id="ARBA00029922"/>
    </source>
</evidence>
<dbReference type="SUPFAM" id="SSF56534">
    <property type="entry name" value="Aromatic aminoacid monoxygenases, catalytic and oligomerization domains"/>
    <property type="match status" value="1"/>
</dbReference>
<dbReference type="EMBL" id="CP091511">
    <property type="protein sequence ID" value="UOO90345.1"/>
    <property type="molecule type" value="Genomic_DNA"/>
</dbReference>
<dbReference type="NCBIfam" id="NF008877">
    <property type="entry name" value="PRK11913.1-2"/>
    <property type="match status" value="1"/>
</dbReference>
<evidence type="ECO:0000259" key="13">
    <source>
        <dbReference type="PROSITE" id="PS51410"/>
    </source>
</evidence>
<proteinExistence type="inferred from homology"/>
<comment type="catalytic activity">
    <reaction evidence="1">
        <text>(6R)-L-erythro-5,6,7,8-tetrahydrobiopterin + L-phenylalanine + O2 = (4aS,6R)-4a-hydroxy-L-erythro-5,6,7,8-tetrahydrobiopterin + L-tyrosine</text>
        <dbReference type="Rhea" id="RHEA:20273"/>
        <dbReference type="ChEBI" id="CHEBI:15379"/>
        <dbReference type="ChEBI" id="CHEBI:15642"/>
        <dbReference type="ChEBI" id="CHEBI:58095"/>
        <dbReference type="ChEBI" id="CHEBI:58315"/>
        <dbReference type="ChEBI" id="CHEBI:59560"/>
        <dbReference type="EC" id="1.14.16.1"/>
    </reaction>
</comment>
<evidence type="ECO:0000256" key="6">
    <source>
        <dbReference type="ARBA" id="ARBA00020276"/>
    </source>
</evidence>
<evidence type="ECO:0000313" key="14">
    <source>
        <dbReference type="EMBL" id="UOO90345.1"/>
    </source>
</evidence>
<comment type="pathway">
    <text evidence="3">Amino-acid degradation; L-phenylalanine degradation; acetoacetate and fumarate from L-phenylalanine: step 1/6.</text>
</comment>
<dbReference type="InterPro" id="IPR036951">
    <property type="entry name" value="ArAA_hydroxylase_sf"/>
</dbReference>
<dbReference type="InterPro" id="IPR001273">
    <property type="entry name" value="ArAA_hydroxylase"/>
</dbReference>
<evidence type="ECO:0000256" key="8">
    <source>
        <dbReference type="ARBA" id="ARBA00023002"/>
    </source>
</evidence>
<dbReference type="InterPro" id="IPR005960">
    <property type="entry name" value="Phe-4-hydroxylase_mono"/>
</dbReference>
<accession>A0ABY4E629</accession>
<evidence type="ECO:0000256" key="10">
    <source>
        <dbReference type="ARBA" id="ARBA00023033"/>
    </source>
</evidence>
<evidence type="ECO:0000313" key="15">
    <source>
        <dbReference type="Proteomes" id="UP000832011"/>
    </source>
</evidence>
<dbReference type="Gene3D" id="1.10.800.10">
    <property type="entry name" value="Aromatic amino acid hydroxylase"/>
    <property type="match status" value="1"/>
</dbReference>
<dbReference type="PANTHER" id="PTHR11473">
    <property type="entry name" value="AROMATIC AMINO ACID HYDROXYLASE"/>
    <property type="match status" value="1"/>
</dbReference>
<sequence>MAEQLVYTARQSDAHGHIDWSETEDHTWQQLMTRQLGNLQGKACDEYLLGLERLNLPQDHIPALKDVSRVLYEATGWQCAEVPALISFDRFFKLLSERKFPVATFIRRPEDMDYLQEPDIFHEIFGHCAMLTHPAFADFTAHYGKLGVAASKQERAYLARLYWFTVEFGLLNTSQGLKIYGGGVLSSPQETEYAYASTVPERRAFNISDVLRTRYRIDVLQPIYYQLRSVNDLYDLANTDIMAEVAKARELGLFPLPESIAH</sequence>
<keyword evidence="7" id="KW-0479">Metal-binding</keyword>
<comment type="similarity">
    <text evidence="4">Belongs to the biopterin-dependent aromatic amino acid hydroxylase family.</text>
</comment>
<name>A0ABY4E629_9NEIS</name>
<feature type="domain" description="Biopterin-dependent aromatic amino acid hydroxylase family profile" evidence="13">
    <location>
        <begin position="1"/>
        <end position="262"/>
    </location>
</feature>
<dbReference type="PANTHER" id="PTHR11473:SF24">
    <property type="entry name" value="PHENYLALANINE-4-HYDROXYLASE"/>
    <property type="match status" value="1"/>
</dbReference>
<reference evidence="14 15" key="1">
    <citation type="journal article" date="2022" name="Res Sq">
        <title>Evolution of multicellular longitudinally dividing oral cavity symbionts (Neisseriaceae).</title>
        <authorList>
            <person name="Nyongesa S."/>
            <person name="Weber P."/>
            <person name="Bernet E."/>
            <person name="Pullido F."/>
            <person name="Nieckarz M."/>
            <person name="Delaby M."/>
            <person name="Nieves C."/>
            <person name="Viehboeck T."/>
            <person name="Krause N."/>
            <person name="Rivera-Millot A."/>
            <person name="Nakamura A."/>
            <person name="Vischer N."/>
            <person name="VanNieuwenhze M."/>
            <person name="Brun Y."/>
            <person name="Cava F."/>
            <person name="Bulgheresi S."/>
            <person name="Veyrier F."/>
        </authorList>
    </citation>
    <scope>NUCLEOTIDE SEQUENCE [LARGE SCALE GENOMIC DNA]</scope>
    <source>
        <strain evidence="14 15">SN4</strain>
    </source>
</reference>
<keyword evidence="9" id="KW-0408">Iron</keyword>
<comment type="cofactor">
    <cofactor evidence="2">
        <name>Fe(2+)</name>
        <dbReference type="ChEBI" id="CHEBI:29033"/>
    </cofactor>
</comment>
<evidence type="ECO:0000256" key="9">
    <source>
        <dbReference type="ARBA" id="ARBA00023004"/>
    </source>
</evidence>
<dbReference type="CDD" id="cd03348">
    <property type="entry name" value="pro_PheOH"/>
    <property type="match status" value="1"/>
</dbReference>
<dbReference type="NCBIfam" id="TIGR01267">
    <property type="entry name" value="Phe4hydrox_mono"/>
    <property type="match status" value="1"/>
</dbReference>
<dbReference type="GO" id="GO:0004505">
    <property type="term" value="F:phenylalanine 4-monooxygenase activity"/>
    <property type="evidence" value="ECO:0007669"/>
    <property type="project" value="UniProtKB-EC"/>
</dbReference>
<dbReference type="InterPro" id="IPR019774">
    <property type="entry name" value="Aromatic-AA_hydroxylase_C"/>
</dbReference>
<evidence type="ECO:0000256" key="7">
    <source>
        <dbReference type="ARBA" id="ARBA00022723"/>
    </source>
</evidence>
<protein>
    <recommendedName>
        <fullName evidence="6">Phenylalanine-4-hydroxylase</fullName>
        <ecNumber evidence="5">1.14.16.1</ecNumber>
    </recommendedName>
    <alternativeName>
        <fullName evidence="12">Phe-4-monooxygenase</fullName>
    </alternativeName>
</protein>
<dbReference type="InterPro" id="IPR018301">
    <property type="entry name" value="ArAA_hydroxylase_Fe/CU_BS"/>
</dbReference>
<organism evidence="14 15">
    <name type="scientific">Vitreoscilla massiliensis</name>
    <dbReference type="NCBI Taxonomy" id="1689272"/>
    <lineage>
        <taxon>Bacteria</taxon>
        <taxon>Pseudomonadati</taxon>
        <taxon>Pseudomonadota</taxon>
        <taxon>Betaproteobacteria</taxon>
        <taxon>Neisseriales</taxon>
        <taxon>Neisseriaceae</taxon>
        <taxon>Vitreoscilla</taxon>
    </lineage>
</organism>
<dbReference type="Proteomes" id="UP000832011">
    <property type="component" value="Chromosome"/>
</dbReference>
<evidence type="ECO:0000256" key="11">
    <source>
        <dbReference type="ARBA" id="ARBA00023232"/>
    </source>
</evidence>
<dbReference type="EC" id="1.14.16.1" evidence="5"/>
<evidence type="ECO:0000256" key="5">
    <source>
        <dbReference type="ARBA" id="ARBA00011995"/>
    </source>
</evidence>
<dbReference type="PRINTS" id="PR00372">
    <property type="entry name" value="FYWHYDRXLASE"/>
</dbReference>
<dbReference type="PROSITE" id="PS51410">
    <property type="entry name" value="BH4_AAA_HYDROXYL_2"/>
    <property type="match status" value="1"/>
</dbReference>
<evidence type="ECO:0000256" key="3">
    <source>
        <dbReference type="ARBA" id="ARBA00005088"/>
    </source>
</evidence>
<keyword evidence="8 14" id="KW-0560">Oxidoreductase</keyword>
<dbReference type="InterPro" id="IPR036329">
    <property type="entry name" value="Aro-AA_hydroxylase_C_sf"/>
</dbReference>
<keyword evidence="15" id="KW-1185">Reference proteome</keyword>
<evidence type="ECO:0000256" key="4">
    <source>
        <dbReference type="ARBA" id="ARBA00009712"/>
    </source>
</evidence>
<gene>
    <name evidence="14" type="primary">phhA</name>
    <name evidence="14" type="ORF">LVJ82_05015</name>
</gene>
<evidence type="ECO:0000256" key="1">
    <source>
        <dbReference type="ARBA" id="ARBA00001060"/>
    </source>
</evidence>
<dbReference type="Pfam" id="PF00351">
    <property type="entry name" value="Biopterin_H"/>
    <property type="match status" value="1"/>
</dbReference>
<dbReference type="PROSITE" id="PS00367">
    <property type="entry name" value="BH4_AAA_HYDROXYL_1"/>
    <property type="match status" value="1"/>
</dbReference>
<keyword evidence="10" id="KW-0503">Monooxygenase</keyword>